<dbReference type="GO" id="GO:0004842">
    <property type="term" value="F:ubiquitin-protein transferase activity"/>
    <property type="evidence" value="ECO:0007669"/>
    <property type="project" value="InterPro"/>
</dbReference>
<feature type="domain" description="LIM zinc-binding" evidence="10">
    <location>
        <begin position="411"/>
        <end position="471"/>
    </location>
</feature>
<evidence type="ECO:0000256" key="1">
    <source>
        <dbReference type="ARBA" id="ARBA00004123"/>
    </source>
</evidence>
<evidence type="ECO:0000256" key="5">
    <source>
        <dbReference type="ARBA" id="ARBA00023038"/>
    </source>
</evidence>
<accession>A0AAW0N4L9</accession>
<keyword evidence="6" id="KW-0539">Nucleus</keyword>
<keyword evidence="4 9" id="KW-0862">Zinc</keyword>
<dbReference type="PANTHER" id="PTHR24215:SF23">
    <property type="entry name" value="CYSTEINE AND GLYCINE-RICH PROTEIN 1"/>
    <property type="match status" value="1"/>
</dbReference>
<dbReference type="GO" id="GO:0045214">
    <property type="term" value="P:sarcomere organization"/>
    <property type="evidence" value="ECO:0007669"/>
    <property type="project" value="TreeGrafter"/>
</dbReference>
<gene>
    <name evidence="11" type="ORF">WMY93_027385</name>
</gene>
<protein>
    <recommendedName>
        <fullName evidence="7">Cysteine and glycine-rich protein 1</fullName>
    </recommendedName>
    <alternativeName>
        <fullName evidence="8">Cysteine-rich protein 1</fullName>
    </alternativeName>
</protein>
<dbReference type="Gene3D" id="2.10.110.10">
    <property type="entry name" value="Cysteine Rich Protein"/>
    <property type="match status" value="2"/>
</dbReference>
<evidence type="ECO:0000256" key="2">
    <source>
        <dbReference type="ARBA" id="ARBA00022723"/>
    </source>
</evidence>
<keyword evidence="3" id="KW-0677">Repeat</keyword>
<reference evidence="12" key="1">
    <citation type="submission" date="2024-04" db="EMBL/GenBank/DDBJ databases">
        <title>Salinicola lusitanus LLJ914,a marine bacterium isolated from the Okinawa Trough.</title>
        <authorList>
            <person name="Li J."/>
        </authorList>
    </citation>
    <scope>NUCLEOTIDE SEQUENCE [LARGE SCALE GENOMIC DNA]</scope>
</reference>
<dbReference type="GO" id="GO:0008307">
    <property type="term" value="F:structural constituent of muscle"/>
    <property type="evidence" value="ECO:0007669"/>
    <property type="project" value="TreeGrafter"/>
</dbReference>
<dbReference type="CDD" id="cd09479">
    <property type="entry name" value="LIM1_CRP1"/>
    <property type="match status" value="1"/>
</dbReference>
<dbReference type="PROSITE" id="PS50023">
    <property type="entry name" value="LIM_DOMAIN_2"/>
    <property type="match status" value="2"/>
</dbReference>
<dbReference type="GO" id="GO:0042805">
    <property type="term" value="F:actinin binding"/>
    <property type="evidence" value="ECO:0007669"/>
    <property type="project" value="TreeGrafter"/>
</dbReference>
<sequence>MELDTNHPLRDWKNTPNPKQAACLWCKELLQKNKDSRNLFLSVDIRKDKDKQDRELIEFYQRKTSSGRRLSSDVATGSGVQRHMLSMVIFKLISGFHIHIGGMTITKLFEGEPDHLVPSVSHELLERDMFTMAGRMIGHSFLHQGPSFPGLSPAIIHILFGGTEETCPVSAADCPDTDIRDMISVLHNEVELKNTEPINELCLSWGFPVPNITNRKWLSKRILQHAVIEETREQVSQLRLGLQETGLWQFLMQRRDAIPCAFPRESETNIIPQIILDCINWPTSVTVFFDSYQVTDDYESDSVDISRVSSYLKRFIENAAPAELKGLLKFWIGWEKPTTEMKVEIVNAPFPSASTCFEKLRLPRHYKIIIDFQQPQSSSLFTSGLATIRTDTYRHSSTTTWTNRMPLGGGNKCGRCQKTVYFAEEVLCDGRSFHKSCFLCMVCRKCLDSTTVAVHEDEVYCKACYGKKYGPKGYGYGQGAGTLSMDKGESLGITHNEPGPHRPTTNTNPSKFSQQFGGADKCPRCGKSVYAAEKVIGAGSSWHKNTCFRCATCGKGLESTTLADKDGEIYCKACYAKSFGPKGFGYGQGAGALTHTQ</sequence>
<dbReference type="EMBL" id="JBBPFD010000020">
    <property type="protein sequence ID" value="KAK7884262.1"/>
    <property type="molecule type" value="Genomic_DNA"/>
</dbReference>
<dbReference type="GO" id="GO:0030018">
    <property type="term" value="C:Z disc"/>
    <property type="evidence" value="ECO:0007669"/>
    <property type="project" value="TreeGrafter"/>
</dbReference>
<dbReference type="GO" id="GO:0060537">
    <property type="term" value="P:muscle tissue development"/>
    <property type="evidence" value="ECO:0007669"/>
    <property type="project" value="TreeGrafter"/>
</dbReference>
<comment type="subcellular location">
    <subcellularLocation>
        <location evidence="1">Nucleus</location>
    </subcellularLocation>
</comment>
<dbReference type="SMART" id="SM00132">
    <property type="entry name" value="LIM"/>
    <property type="match status" value="2"/>
</dbReference>
<dbReference type="GO" id="GO:0005634">
    <property type="term" value="C:nucleus"/>
    <property type="evidence" value="ECO:0007669"/>
    <property type="project" value="UniProtKB-SubCell"/>
</dbReference>
<organism evidence="11 12">
    <name type="scientific">Mugilogobius chulae</name>
    <name type="common">yellowstripe goby</name>
    <dbReference type="NCBI Taxonomy" id="88201"/>
    <lineage>
        <taxon>Eukaryota</taxon>
        <taxon>Metazoa</taxon>
        <taxon>Chordata</taxon>
        <taxon>Craniata</taxon>
        <taxon>Vertebrata</taxon>
        <taxon>Euteleostomi</taxon>
        <taxon>Actinopterygii</taxon>
        <taxon>Neopterygii</taxon>
        <taxon>Teleostei</taxon>
        <taxon>Neoteleostei</taxon>
        <taxon>Acanthomorphata</taxon>
        <taxon>Gobiaria</taxon>
        <taxon>Gobiiformes</taxon>
        <taxon>Gobioidei</taxon>
        <taxon>Gobiidae</taxon>
        <taxon>Gobionellinae</taxon>
        <taxon>Mugilogobius</taxon>
    </lineage>
</organism>
<keyword evidence="5 9" id="KW-0440">LIM domain</keyword>
<dbReference type="SUPFAM" id="SSF57716">
    <property type="entry name" value="Glucocorticoid receptor-like (DNA-binding domain)"/>
    <property type="match status" value="4"/>
</dbReference>
<dbReference type="Pfam" id="PF00412">
    <property type="entry name" value="LIM"/>
    <property type="match status" value="2"/>
</dbReference>
<dbReference type="AlphaFoldDB" id="A0AAW0N4L9"/>
<dbReference type="PROSITE" id="PS00478">
    <property type="entry name" value="LIM_DOMAIN_1"/>
    <property type="match status" value="1"/>
</dbReference>
<dbReference type="SUPFAM" id="SSF56204">
    <property type="entry name" value="Hect, E3 ligase catalytic domain"/>
    <property type="match status" value="1"/>
</dbReference>
<evidence type="ECO:0000259" key="10">
    <source>
        <dbReference type="PROSITE" id="PS50023"/>
    </source>
</evidence>
<dbReference type="InterPro" id="IPR035983">
    <property type="entry name" value="Hect_E3_ubiquitin_ligase"/>
</dbReference>
<keyword evidence="12" id="KW-1185">Reference proteome</keyword>
<evidence type="ECO:0000256" key="7">
    <source>
        <dbReference type="ARBA" id="ARBA00040500"/>
    </source>
</evidence>
<proteinExistence type="predicted"/>
<evidence type="ECO:0000256" key="4">
    <source>
        <dbReference type="ARBA" id="ARBA00022833"/>
    </source>
</evidence>
<keyword evidence="2 9" id="KW-0479">Metal-binding</keyword>
<dbReference type="InterPro" id="IPR001781">
    <property type="entry name" value="Znf_LIM"/>
</dbReference>
<comment type="caution">
    <text evidence="11">The sequence shown here is derived from an EMBL/GenBank/DDBJ whole genome shotgun (WGS) entry which is preliminary data.</text>
</comment>
<name>A0AAW0N4L9_9GOBI</name>
<evidence type="ECO:0000313" key="12">
    <source>
        <dbReference type="Proteomes" id="UP001460270"/>
    </source>
</evidence>
<evidence type="ECO:0000256" key="9">
    <source>
        <dbReference type="PROSITE-ProRule" id="PRU00125"/>
    </source>
</evidence>
<dbReference type="GO" id="GO:0046872">
    <property type="term" value="F:metal ion binding"/>
    <property type="evidence" value="ECO:0007669"/>
    <property type="project" value="UniProtKB-KW"/>
</dbReference>
<dbReference type="PANTHER" id="PTHR24215">
    <property type="entry name" value="RHO-GTPASE-ACTIVATING PROTEIN LRG1"/>
    <property type="match status" value="1"/>
</dbReference>
<dbReference type="FunFam" id="2.10.110.10:FF:000001">
    <property type="entry name" value="Cysteine and glycine-rich protein 1"/>
    <property type="match status" value="2"/>
</dbReference>
<dbReference type="Proteomes" id="UP001460270">
    <property type="component" value="Unassembled WGS sequence"/>
</dbReference>
<dbReference type="CDD" id="cd09403">
    <property type="entry name" value="LIM2_CRP"/>
    <property type="match status" value="1"/>
</dbReference>
<evidence type="ECO:0000256" key="3">
    <source>
        <dbReference type="ARBA" id="ARBA00022737"/>
    </source>
</evidence>
<feature type="domain" description="LIM zinc-binding" evidence="10">
    <location>
        <begin position="520"/>
        <end position="581"/>
    </location>
</feature>
<evidence type="ECO:0000256" key="6">
    <source>
        <dbReference type="ARBA" id="ARBA00023242"/>
    </source>
</evidence>
<evidence type="ECO:0000256" key="8">
    <source>
        <dbReference type="ARBA" id="ARBA00042751"/>
    </source>
</evidence>
<evidence type="ECO:0000313" key="11">
    <source>
        <dbReference type="EMBL" id="KAK7884262.1"/>
    </source>
</evidence>